<organism evidence="1 2">
    <name type="scientific">Segatella bryantii</name>
    <name type="common">Prevotella bryantii</name>
    <dbReference type="NCBI Taxonomy" id="77095"/>
    <lineage>
        <taxon>Bacteria</taxon>
        <taxon>Pseudomonadati</taxon>
        <taxon>Bacteroidota</taxon>
        <taxon>Bacteroidia</taxon>
        <taxon>Bacteroidales</taxon>
        <taxon>Prevotellaceae</taxon>
        <taxon>Segatella</taxon>
    </lineage>
</organism>
<name>A0ABX4EFZ6_SEGBR</name>
<evidence type="ECO:0000313" key="2">
    <source>
        <dbReference type="Proteomes" id="UP000216189"/>
    </source>
</evidence>
<comment type="caution">
    <text evidence="1">The sequence shown here is derived from an EMBL/GenBank/DDBJ whole genome shotgun (WGS) entry which is preliminary data.</text>
</comment>
<dbReference type="Proteomes" id="UP000216189">
    <property type="component" value="Unassembled WGS sequence"/>
</dbReference>
<gene>
    <name evidence="1" type="ORF">CIK91_09815</name>
</gene>
<protein>
    <submittedName>
        <fullName evidence="1">Uncharacterized protein</fullName>
    </submittedName>
</protein>
<evidence type="ECO:0000313" key="1">
    <source>
        <dbReference type="EMBL" id="OYP54114.1"/>
    </source>
</evidence>
<dbReference type="EMBL" id="NPJF01000050">
    <property type="protein sequence ID" value="OYP54114.1"/>
    <property type="molecule type" value="Genomic_DNA"/>
</dbReference>
<accession>A0ABX4EFZ6</accession>
<sequence length="164" mass="19177">MGKTKKFGKQKYSLAWSSHPTDYYYIQEWLPKGEAFDNYSQMFTVSLHFSEELTPLIAVQSKAAELDKRGMYDKICNYNIFENGDEYILDFLVSETEDGLVKIVEHDVHHYKQVTSHGKKALQLTFISERSYGDDIMPFLNSLKDRRENVITDLTQMNIKCRVK</sequence>
<proteinExistence type="predicted"/>
<reference evidence="1 2" key="1">
    <citation type="submission" date="2017-08" db="EMBL/GenBank/DDBJ databases">
        <title>Comparative genomics of non-oral Prevotella species.</title>
        <authorList>
            <person name="Accetto T."/>
            <person name="Nograsek B."/>
            <person name="Avgustin G."/>
        </authorList>
    </citation>
    <scope>NUCLEOTIDE SEQUENCE [LARGE SCALE GENOMIC DNA]</scope>
    <source>
        <strain evidence="1 2">TC1-1</strain>
    </source>
</reference>
<keyword evidence="2" id="KW-1185">Reference proteome</keyword>